<sequence length="359" mass="40288">MSLEMFYFTQLENEGDLVIAPFSLWNLISLVAFKSSSDTWRQLHSIIGISKRNGQYFNSIFKFTTDVMTDVSKFPGVSFKNVQVVLCDANLELTKSFQRSVIDSGMSLKMLDFEDGVSAAEEANHYYQNLCNNTFSPELLIFDSTTFNESSMIVSGMVEFEGNWSLPFKKSDTILKNGTDIYIMQQKANIQQVNIDILGASVLELNYGKSEDFNMVVLTPHEGVSIKDVLINFDKISFTDLLSKLHSEPLKEVDVKLPKFSVISTISLNGPLTSMEARDIFLPSRADFSGITEEEMYISSIEHRALITVTETGTRATAFTPANSSKDRRTTITDSVSPFLFLIVYRPSYSILFCGKYGA</sequence>
<evidence type="ECO:0000256" key="2">
    <source>
        <dbReference type="ARBA" id="ARBA00022900"/>
    </source>
</evidence>
<comment type="similarity">
    <text evidence="3">Belongs to the serpin family.</text>
</comment>
<name>A0A212ENE7_DANPL</name>
<dbReference type="Gene3D" id="3.30.497.10">
    <property type="entry name" value="Antithrombin, subunit I, domain 2"/>
    <property type="match status" value="1"/>
</dbReference>
<proteinExistence type="inferred from homology"/>
<dbReference type="AlphaFoldDB" id="A0A212ENE7"/>
<dbReference type="InterPro" id="IPR042178">
    <property type="entry name" value="Serpin_sf_1"/>
</dbReference>
<dbReference type="Pfam" id="PF00079">
    <property type="entry name" value="Serpin"/>
    <property type="match status" value="1"/>
</dbReference>
<dbReference type="InterPro" id="IPR000215">
    <property type="entry name" value="Serpin_fam"/>
</dbReference>
<accession>A0A212ENE7</accession>
<evidence type="ECO:0000259" key="4">
    <source>
        <dbReference type="SMART" id="SM00093"/>
    </source>
</evidence>
<feature type="domain" description="Serpin" evidence="4">
    <location>
        <begin position="3"/>
        <end position="357"/>
    </location>
</feature>
<comment type="caution">
    <text evidence="5">The sequence shown here is derived from an EMBL/GenBank/DDBJ whole genome shotgun (WGS) entry which is preliminary data.</text>
</comment>
<dbReference type="eggNOG" id="KOG2392">
    <property type="taxonomic scope" value="Eukaryota"/>
</dbReference>
<dbReference type="KEGG" id="dpl:KGM_213372"/>
<dbReference type="GO" id="GO:0005615">
    <property type="term" value="C:extracellular space"/>
    <property type="evidence" value="ECO:0007669"/>
    <property type="project" value="InterPro"/>
</dbReference>
<dbReference type="PANTHER" id="PTHR11461:SF367">
    <property type="entry name" value="GH21475P-RELATED"/>
    <property type="match status" value="1"/>
</dbReference>
<evidence type="ECO:0000313" key="6">
    <source>
        <dbReference type="Proteomes" id="UP000007151"/>
    </source>
</evidence>
<evidence type="ECO:0000256" key="1">
    <source>
        <dbReference type="ARBA" id="ARBA00022690"/>
    </source>
</evidence>
<dbReference type="InParanoid" id="A0A212ENE7"/>
<dbReference type="Proteomes" id="UP000007151">
    <property type="component" value="Unassembled WGS sequence"/>
</dbReference>
<dbReference type="GO" id="GO:0004867">
    <property type="term" value="F:serine-type endopeptidase inhibitor activity"/>
    <property type="evidence" value="ECO:0007669"/>
    <property type="project" value="UniProtKB-KW"/>
</dbReference>
<evidence type="ECO:0000256" key="3">
    <source>
        <dbReference type="RuleBase" id="RU000411"/>
    </source>
</evidence>
<dbReference type="InterPro" id="IPR042185">
    <property type="entry name" value="Serpin_sf_2"/>
</dbReference>
<dbReference type="InterPro" id="IPR023796">
    <property type="entry name" value="Serpin_dom"/>
</dbReference>
<dbReference type="SUPFAM" id="SSF56574">
    <property type="entry name" value="Serpins"/>
    <property type="match status" value="1"/>
</dbReference>
<dbReference type="InterPro" id="IPR036186">
    <property type="entry name" value="Serpin_sf"/>
</dbReference>
<keyword evidence="2 5" id="KW-0722">Serine protease inhibitor</keyword>
<dbReference type="SMART" id="SM00093">
    <property type="entry name" value="SERPIN"/>
    <property type="match status" value="1"/>
</dbReference>
<gene>
    <name evidence="5" type="ORF">KGM_213372</name>
</gene>
<dbReference type="PANTHER" id="PTHR11461">
    <property type="entry name" value="SERINE PROTEASE INHIBITOR, SERPIN"/>
    <property type="match status" value="1"/>
</dbReference>
<dbReference type="STRING" id="278856.A0A212ENE7"/>
<dbReference type="Gene3D" id="2.30.39.10">
    <property type="entry name" value="Alpha-1-antitrypsin, domain 1"/>
    <property type="match status" value="1"/>
</dbReference>
<keyword evidence="1 5" id="KW-0646">Protease inhibitor</keyword>
<evidence type="ECO:0000313" key="5">
    <source>
        <dbReference type="EMBL" id="OWR43014.1"/>
    </source>
</evidence>
<protein>
    <submittedName>
        <fullName evidence="5">Serine protease inhibitor 5</fullName>
    </submittedName>
</protein>
<organism evidence="5 6">
    <name type="scientific">Danaus plexippus plexippus</name>
    <dbReference type="NCBI Taxonomy" id="278856"/>
    <lineage>
        <taxon>Eukaryota</taxon>
        <taxon>Metazoa</taxon>
        <taxon>Ecdysozoa</taxon>
        <taxon>Arthropoda</taxon>
        <taxon>Hexapoda</taxon>
        <taxon>Insecta</taxon>
        <taxon>Pterygota</taxon>
        <taxon>Neoptera</taxon>
        <taxon>Endopterygota</taxon>
        <taxon>Lepidoptera</taxon>
        <taxon>Glossata</taxon>
        <taxon>Ditrysia</taxon>
        <taxon>Papilionoidea</taxon>
        <taxon>Nymphalidae</taxon>
        <taxon>Danainae</taxon>
        <taxon>Danaini</taxon>
        <taxon>Danaina</taxon>
        <taxon>Danaus</taxon>
        <taxon>Danaus</taxon>
    </lineage>
</organism>
<dbReference type="EMBL" id="AGBW02013665">
    <property type="protein sequence ID" value="OWR43014.1"/>
    <property type="molecule type" value="Genomic_DNA"/>
</dbReference>
<reference evidence="5 6" key="1">
    <citation type="journal article" date="2011" name="Cell">
        <title>The monarch butterfly genome yields insights into long-distance migration.</title>
        <authorList>
            <person name="Zhan S."/>
            <person name="Merlin C."/>
            <person name="Boore J.L."/>
            <person name="Reppert S.M."/>
        </authorList>
    </citation>
    <scope>NUCLEOTIDE SEQUENCE [LARGE SCALE GENOMIC DNA]</scope>
    <source>
        <strain evidence="5">F-2</strain>
    </source>
</reference>
<keyword evidence="6" id="KW-1185">Reference proteome</keyword>